<feature type="region of interest" description="Disordered" evidence="1">
    <location>
        <begin position="122"/>
        <end position="150"/>
    </location>
</feature>
<reference evidence="2 3" key="1">
    <citation type="journal article" date="2016" name="Nat. Commun.">
        <title>Ectomycorrhizal ecology is imprinted in the genome of the dominant symbiotic fungus Cenococcum geophilum.</title>
        <authorList>
            <consortium name="DOE Joint Genome Institute"/>
            <person name="Peter M."/>
            <person name="Kohler A."/>
            <person name="Ohm R.A."/>
            <person name="Kuo A."/>
            <person name="Krutzmann J."/>
            <person name="Morin E."/>
            <person name="Arend M."/>
            <person name="Barry K.W."/>
            <person name="Binder M."/>
            <person name="Choi C."/>
            <person name="Clum A."/>
            <person name="Copeland A."/>
            <person name="Grisel N."/>
            <person name="Haridas S."/>
            <person name="Kipfer T."/>
            <person name="LaButti K."/>
            <person name="Lindquist E."/>
            <person name="Lipzen A."/>
            <person name="Maire R."/>
            <person name="Meier B."/>
            <person name="Mihaltcheva S."/>
            <person name="Molinier V."/>
            <person name="Murat C."/>
            <person name="Poggeler S."/>
            <person name="Quandt C.A."/>
            <person name="Sperisen C."/>
            <person name="Tritt A."/>
            <person name="Tisserant E."/>
            <person name="Crous P.W."/>
            <person name="Henrissat B."/>
            <person name="Nehls U."/>
            <person name="Egli S."/>
            <person name="Spatafora J.W."/>
            <person name="Grigoriev I.V."/>
            <person name="Martin F.M."/>
        </authorList>
    </citation>
    <scope>NUCLEOTIDE SEQUENCE [LARGE SCALE GENOMIC DNA]</scope>
    <source>
        <strain evidence="2 3">CBS 459.81</strain>
    </source>
</reference>
<accession>A0A8E2EK08</accession>
<evidence type="ECO:0000313" key="2">
    <source>
        <dbReference type="EMBL" id="OCK85456.1"/>
    </source>
</evidence>
<evidence type="ECO:0000313" key="3">
    <source>
        <dbReference type="Proteomes" id="UP000250266"/>
    </source>
</evidence>
<keyword evidence="3" id="KW-1185">Reference proteome</keyword>
<dbReference type="OrthoDB" id="10492983at2759"/>
<protein>
    <submittedName>
        <fullName evidence="2">Uncharacterized protein</fullName>
    </submittedName>
</protein>
<dbReference type="Proteomes" id="UP000250266">
    <property type="component" value="Unassembled WGS sequence"/>
</dbReference>
<dbReference type="AlphaFoldDB" id="A0A8E2EK08"/>
<name>A0A8E2EK08_9PEZI</name>
<feature type="compositionally biased region" description="Basic and acidic residues" evidence="1">
    <location>
        <begin position="138"/>
        <end position="150"/>
    </location>
</feature>
<evidence type="ECO:0000256" key="1">
    <source>
        <dbReference type="SAM" id="MobiDB-lite"/>
    </source>
</evidence>
<sequence>MNSSPEYSFSNGKDCEVFQSRITGKELIFSAEVDEICFGKNVNESLSDGQVLQIWSNNSIRSMRFFANDKEDGEGGFCEFNTVGLEQCDIKKTKALEVRLVFRDGYDTSHFRKLKITFTADESESKKKNVGQRSTKSSGKEPEQESVRDRFIRLARFGAT</sequence>
<gene>
    <name evidence="2" type="ORF">K432DRAFT_33955</name>
</gene>
<dbReference type="EMBL" id="KV744818">
    <property type="protein sequence ID" value="OCK85456.1"/>
    <property type="molecule type" value="Genomic_DNA"/>
</dbReference>
<proteinExistence type="predicted"/>
<organism evidence="2 3">
    <name type="scientific">Lepidopterella palustris CBS 459.81</name>
    <dbReference type="NCBI Taxonomy" id="1314670"/>
    <lineage>
        <taxon>Eukaryota</taxon>
        <taxon>Fungi</taxon>
        <taxon>Dikarya</taxon>
        <taxon>Ascomycota</taxon>
        <taxon>Pezizomycotina</taxon>
        <taxon>Dothideomycetes</taxon>
        <taxon>Pleosporomycetidae</taxon>
        <taxon>Mytilinidiales</taxon>
        <taxon>Argynnaceae</taxon>
        <taxon>Lepidopterella</taxon>
    </lineage>
</organism>